<name>A0A1Z5K8Y4_FISSO</name>
<evidence type="ECO:0000256" key="1">
    <source>
        <dbReference type="SAM" id="MobiDB-lite"/>
    </source>
</evidence>
<organism evidence="2 3">
    <name type="scientific">Fistulifera solaris</name>
    <name type="common">Oleaginous diatom</name>
    <dbReference type="NCBI Taxonomy" id="1519565"/>
    <lineage>
        <taxon>Eukaryota</taxon>
        <taxon>Sar</taxon>
        <taxon>Stramenopiles</taxon>
        <taxon>Ochrophyta</taxon>
        <taxon>Bacillariophyta</taxon>
        <taxon>Bacillariophyceae</taxon>
        <taxon>Bacillariophycidae</taxon>
        <taxon>Naviculales</taxon>
        <taxon>Naviculaceae</taxon>
        <taxon>Fistulifera</taxon>
    </lineage>
</organism>
<dbReference type="InParanoid" id="A0A1Z5K8Y4"/>
<evidence type="ECO:0008006" key="4">
    <source>
        <dbReference type="Google" id="ProtNLM"/>
    </source>
</evidence>
<keyword evidence="3" id="KW-1185">Reference proteome</keyword>
<feature type="compositionally biased region" description="Basic residues" evidence="1">
    <location>
        <begin position="179"/>
        <end position="190"/>
    </location>
</feature>
<evidence type="ECO:0000313" key="2">
    <source>
        <dbReference type="EMBL" id="GAX22595.1"/>
    </source>
</evidence>
<gene>
    <name evidence="2" type="ORF">FisN_14Hh228</name>
</gene>
<sequence length="213" mass="25141">MSDPPRKSLVDYSKVADRPAQDARFAAQQRTATTAVPPPSAQMDAVMRLMTGREERTIAEKLADANRPTWEQYKKDNHDKLNLDETNEQEMELYRRKLDEQRDRLLARKSVKSKKKKKKRRRRKEDESSSDESTSEESSESSGDHKKHSKKKQKRKHKKRKHRHRESSSSDSESDDSSRKRRKKHHRHRPKSEDDDKHYKLSQFFSEGAENNS</sequence>
<feature type="compositionally biased region" description="Basic residues" evidence="1">
    <location>
        <begin position="107"/>
        <end position="123"/>
    </location>
</feature>
<feature type="region of interest" description="Disordered" evidence="1">
    <location>
        <begin position="59"/>
        <end position="213"/>
    </location>
</feature>
<feature type="compositionally biased region" description="Basic and acidic residues" evidence="1">
    <location>
        <begin position="72"/>
        <end position="83"/>
    </location>
</feature>
<feature type="compositionally biased region" description="Low complexity" evidence="1">
    <location>
        <begin position="22"/>
        <end position="35"/>
    </location>
</feature>
<feature type="region of interest" description="Disordered" evidence="1">
    <location>
        <begin position="1"/>
        <end position="40"/>
    </location>
</feature>
<dbReference type="Proteomes" id="UP000198406">
    <property type="component" value="Unassembled WGS sequence"/>
</dbReference>
<feature type="compositionally biased region" description="Acidic residues" evidence="1">
    <location>
        <begin position="128"/>
        <end position="139"/>
    </location>
</feature>
<reference evidence="2 3" key="1">
    <citation type="journal article" date="2015" name="Plant Cell">
        <title>Oil accumulation by the oleaginous diatom Fistulifera solaris as revealed by the genome and transcriptome.</title>
        <authorList>
            <person name="Tanaka T."/>
            <person name="Maeda Y."/>
            <person name="Veluchamy A."/>
            <person name="Tanaka M."/>
            <person name="Abida H."/>
            <person name="Marechal E."/>
            <person name="Bowler C."/>
            <person name="Muto M."/>
            <person name="Sunaga Y."/>
            <person name="Tanaka M."/>
            <person name="Yoshino T."/>
            <person name="Taniguchi T."/>
            <person name="Fukuda Y."/>
            <person name="Nemoto M."/>
            <person name="Matsumoto M."/>
            <person name="Wong P.S."/>
            <person name="Aburatani S."/>
            <person name="Fujibuchi W."/>
        </authorList>
    </citation>
    <scope>NUCLEOTIDE SEQUENCE [LARGE SCALE GENOMIC DNA]</scope>
    <source>
        <strain evidence="2 3">JPCC DA0580</strain>
    </source>
</reference>
<feature type="compositionally biased region" description="Basic and acidic residues" evidence="1">
    <location>
        <begin position="1"/>
        <end position="21"/>
    </location>
</feature>
<feature type="compositionally biased region" description="Basic and acidic residues" evidence="1">
    <location>
        <begin position="92"/>
        <end position="106"/>
    </location>
</feature>
<evidence type="ECO:0000313" key="3">
    <source>
        <dbReference type="Proteomes" id="UP000198406"/>
    </source>
</evidence>
<feature type="compositionally biased region" description="Polar residues" evidence="1">
    <location>
        <begin position="203"/>
        <end position="213"/>
    </location>
</feature>
<dbReference type="EMBL" id="BDSP01000184">
    <property type="protein sequence ID" value="GAX22595.1"/>
    <property type="molecule type" value="Genomic_DNA"/>
</dbReference>
<accession>A0A1Z5K8Y4</accession>
<protein>
    <recommendedName>
        <fullName evidence="4">Protein FAM133</fullName>
    </recommendedName>
</protein>
<feature type="compositionally biased region" description="Basic residues" evidence="1">
    <location>
        <begin position="145"/>
        <end position="165"/>
    </location>
</feature>
<comment type="caution">
    <text evidence="2">The sequence shown here is derived from an EMBL/GenBank/DDBJ whole genome shotgun (WGS) entry which is preliminary data.</text>
</comment>
<proteinExistence type="predicted"/>
<dbReference type="OrthoDB" id="202443at2759"/>
<dbReference type="AlphaFoldDB" id="A0A1Z5K8Y4"/>